<evidence type="ECO:0000313" key="8">
    <source>
        <dbReference type="WBParaSite" id="DME_0000701301-mRNA-1"/>
    </source>
</evidence>
<dbReference type="Pfam" id="PF14555">
    <property type="entry name" value="UBA_4"/>
    <property type="match status" value="1"/>
</dbReference>
<dbReference type="Pfam" id="PF16158">
    <property type="entry name" value="N_BRCA1_IG"/>
    <property type="match status" value="1"/>
</dbReference>
<dbReference type="Gene3D" id="1.10.8.10">
    <property type="entry name" value="DNA helicase RuvA subunit, C-terminal domain"/>
    <property type="match status" value="1"/>
</dbReference>
<evidence type="ECO:0000256" key="3">
    <source>
        <dbReference type="ARBA" id="ARBA00022771"/>
    </source>
</evidence>
<dbReference type="Proteomes" id="UP000038040">
    <property type="component" value="Unplaced"/>
</dbReference>
<dbReference type="GO" id="GO:0008270">
    <property type="term" value="F:zinc ion binding"/>
    <property type="evidence" value="ECO:0007669"/>
    <property type="project" value="UniProtKB-KW"/>
</dbReference>
<dbReference type="GO" id="GO:0031410">
    <property type="term" value="C:cytoplasmic vesicle"/>
    <property type="evidence" value="ECO:0007669"/>
    <property type="project" value="UniProtKB-KW"/>
</dbReference>
<dbReference type="GO" id="GO:0016236">
    <property type="term" value="P:macroautophagy"/>
    <property type="evidence" value="ECO:0007669"/>
    <property type="project" value="TreeGrafter"/>
</dbReference>
<dbReference type="GO" id="GO:0000407">
    <property type="term" value="C:phagophore assembly site"/>
    <property type="evidence" value="ECO:0007669"/>
    <property type="project" value="TreeGrafter"/>
</dbReference>
<dbReference type="GO" id="GO:0043130">
    <property type="term" value="F:ubiquitin binding"/>
    <property type="evidence" value="ECO:0007669"/>
    <property type="project" value="TreeGrafter"/>
</dbReference>
<dbReference type="InterPro" id="IPR039517">
    <property type="entry name" value="C6orf106_UBA-like"/>
</dbReference>
<sequence length="295" mass="32923">LFFNCFIGQFFSGMDIDGDVDGILAQELSRMGTNDREIIIKQFQQLIGGNLEQCPETCTFFLEMNNWNLQEAVGSYYDYGANGMTGCPPQYTTHLPSMLFIKDITIGEGESVPPSTRFTKTWRVKNTGAECWPSGCFISFMEGAQLSDVSRLWVASLKPDEEGDISVEMISPADKGIYQSRWQLNTMAGIPFGESIWCIVTVDDMGILDITQKLASAPLDDFSSTSGTCLNSFSPAFIDNKNFELRKDKSQEIEHTDDNNMDNIAFDPPESPNGSSSLYNAVISRLPQVFWESFN</sequence>
<keyword evidence="4" id="KW-0862">Zinc</keyword>
<feature type="domain" description="Nbr1 FW" evidence="6">
    <location>
        <begin position="105"/>
        <end position="202"/>
    </location>
</feature>
<keyword evidence="5" id="KW-0968">Cytoplasmic vesicle</keyword>
<dbReference type="SUPFAM" id="SSF46934">
    <property type="entry name" value="UBA-like"/>
    <property type="match status" value="1"/>
</dbReference>
<reference evidence="8" key="1">
    <citation type="submission" date="2017-02" db="UniProtKB">
        <authorList>
            <consortium name="WormBaseParasite"/>
        </authorList>
    </citation>
    <scope>IDENTIFICATION</scope>
</reference>
<evidence type="ECO:0000256" key="4">
    <source>
        <dbReference type="ARBA" id="ARBA00022833"/>
    </source>
</evidence>
<dbReference type="InterPro" id="IPR032350">
    <property type="entry name" value="Nbr1_FW"/>
</dbReference>
<dbReference type="InterPro" id="IPR013783">
    <property type="entry name" value="Ig-like_fold"/>
</dbReference>
<dbReference type="AlphaFoldDB" id="A0A0N4UHI0"/>
<evidence type="ECO:0000256" key="2">
    <source>
        <dbReference type="ARBA" id="ARBA00022723"/>
    </source>
</evidence>
<dbReference type="CDD" id="cd14947">
    <property type="entry name" value="NBR1_like"/>
    <property type="match status" value="1"/>
</dbReference>
<keyword evidence="2" id="KW-0479">Metal-binding</keyword>
<dbReference type="InterPro" id="IPR009060">
    <property type="entry name" value="UBA-like_sf"/>
</dbReference>
<dbReference type="PANTHER" id="PTHR20930">
    <property type="entry name" value="OVARIAN CARCINOMA ANTIGEN CA125-RELATED"/>
    <property type="match status" value="1"/>
</dbReference>
<proteinExistence type="predicted"/>
<dbReference type="FunFam" id="2.60.40.10:FF:000199">
    <property type="entry name" value="next to BRCA1 gene 1 protein-like"/>
    <property type="match status" value="1"/>
</dbReference>
<comment type="subcellular location">
    <subcellularLocation>
        <location evidence="1">Cytoplasmic vesicle</location>
        <location evidence="1">Autophagosome</location>
    </subcellularLocation>
</comment>
<evidence type="ECO:0000256" key="1">
    <source>
        <dbReference type="ARBA" id="ARBA00004419"/>
    </source>
</evidence>
<keyword evidence="3" id="KW-0863">Zinc-finger</keyword>
<name>A0A0N4UHI0_DRAME</name>
<dbReference type="Gene3D" id="2.60.40.10">
    <property type="entry name" value="Immunoglobulins"/>
    <property type="match status" value="1"/>
</dbReference>
<organism evidence="7 8">
    <name type="scientific">Dracunculus medinensis</name>
    <name type="common">Guinea worm</name>
    <dbReference type="NCBI Taxonomy" id="318479"/>
    <lineage>
        <taxon>Eukaryota</taxon>
        <taxon>Metazoa</taxon>
        <taxon>Ecdysozoa</taxon>
        <taxon>Nematoda</taxon>
        <taxon>Chromadorea</taxon>
        <taxon>Rhabditida</taxon>
        <taxon>Spirurina</taxon>
        <taxon>Dracunculoidea</taxon>
        <taxon>Dracunculidae</taxon>
        <taxon>Dracunculus</taxon>
    </lineage>
</organism>
<dbReference type="WBParaSite" id="DME_0000701301-mRNA-1">
    <property type="protein sequence ID" value="DME_0000701301-mRNA-1"/>
    <property type="gene ID" value="DME_0000701301"/>
</dbReference>
<dbReference type="GO" id="GO:0005776">
    <property type="term" value="C:autophagosome"/>
    <property type="evidence" value="ECO:0007669"/>
    <property type="project" value="UniProtKB-SubCell"/>
</dbReference>
<dbReference type="CDD" id="cd14349">
    <property type="entry name" value="UBA_CF106"/>
    <property type="match status" value="1"/>
</dbReference>
<dbReference type="PANTHER" id="PTHR20930:SF0">
    <property type="entry name" value="PROTEIN ILRUN"/>
    <property type="match status" value="1"/>
</dbReference>
<evidence type="ECO:0000259" key="6">
    <source>
        <dbReference type="Pfam" id="PF16158"/>
    </source>
</evidence>
<accession>A0A0N4UHI0</accession>
<protein>
    <submittedName>
        <fullName evidence="8">N_BRCA1_IG domain-containing protein</fullName>
    </submittedName>
</protein>
<evidence type="ECO:0000313" key="7">
    <source>
        <dbReference type="Proteomes" id="UP000038040"/>
    </source>
</evidence>
<evidence type="ECO:0000256" key="5">
    <source>
        <dbReference type="ARBA" id="ARBA00023329"/>
    </source>
</evidence>